<comment type="caution">
    <text evidence="2">The sequence shown here is derived from an EMBL/GenBank/DDBJ whole genome shotgun (WGS) entry which is preliminary data.</text>
</comment>
<accession>A0A5Q6PBZ9</accession>
<evidence type="ECO:0000313" key="2">
    <source>
        <dbReference type="EMBL" id="KAA1252396.1"/>
    </source>
</evidence>
<dbReference type="AlphaFoldDB" id="A0A5Q6PBZ9"/>
<evidence type="ECO:0000256" key="1">
    <source>
        <dbReference type="SAM" id="Coils"/>
    </source>
</evidence>
<proteinExistence type="predicted"/>
<evidence type="ECO:0000313" key="3">
    <source>
        <dbReference type="Proteomes" id="UP000323225"/>
    </source>
</evidence>
<feature type="coiled-coil region" evidence="1">
    <location>
        <begin position="21"/>
        <end position="48"/>
    </location>
</feature>
<organism evidence="2 3">
    <name type="scientific">Vibrio cholerae</name>
    <dbReference type="NCBI Taxonomy" id="666"/>
    <lineage>
        <taxon>Bacteria</taxon>
        <taxon>Pseudomonadati</taxon>
        <taxon>Pseudomonadota</taxon>
        <taxon>Gammaproteobacteria</taxon>
        <taxon>Vibrionales</taxon>
        <taxon>Vibrionaceae</taxon>
        <taxon>Vibrio</taxon>
    </lineage>
</organism>
<name>A0A5Q6PBZ9_VIBCL</name>
<dbReference type="Proteomes" id="UP000323225">
    <property type="component" value="Unassembled WGS sequence"/>
</dbReference>
<sequence>MKNIVRVLVLIVIFGGFFVIQEQLEAQSREYDKRLSDLINERKQASNDTPHEHDSRTLKDLEIFDNLQVCKATIATIMGQVPKSMDAKAKADKVAIVSYVRSDGTRWSYECEVVGARVNWGRVGRDRIQSNVVITENTVGQVLNVTQHHSDGSVTVGNYTKTELM</sequence>
<dbReference type="RefSeq" id="WP_149609312.1">
    <property type="nucleotide sequence ID" value="NZ_VTZY01000076.1"/>
</dbReference>
<gene>
    <name evidence="2" type="ORF">F0M16_23220</name>
</gene>
<dbReference type="EMBL" id="VUAA01000088">
    <property type="protein sequence ID" value="KAA1252396.1"/>
    <property type="molecule type" value="Genomic_DNA"/>
</dbReference>
<reference evidence="2 3" key="1">
    <citation type="submission" date="2019-09" db="EMBL/GenBank/DDBJ databases">
        <authorList>
            <person name="Kritzky A."/>
            <person name="Schelkanova E.Y."/>
            <person name="Alkhova Z.V."/>
            <person name="Smirnova N.I."/>
        </authorList>
    </citation>
    <scope>NUCLEOTIDE SEQUENCE [LARGE SCALE GENOMIC DNA]</scope>
    <source>
        <strain evidence="2 3">M1526</strain>
    </source>
</reference>
<protein>
    <submittedName>
        <fullName evidence="2">Uncharacterized protein</fullName>
    </submittedName>
</protein>
<keyword evidence="1" id="KW-0175">Coiled coil</keyword>